<reference evidence="1" key="1">
    <citation type="submission" date="2023-07" db="EMBL/GenBank/DDBJ databases">
        <title>Black Yeasts Isolated from many extreme environments.</title>
        <authorList>
            <person name="Coleine C."/>
            <person name="Stajich J.E."/>
            <person name="Selbmann L."/>
        </authorList>
    </citation>
    <scope>NUCLEOTIDE SEQUENCE</scope>
    <source>
        <strain evidence="1">CCFEE 5714</strain>
    </source>
</reference>
<name>A0ACC3NRH9_9PEZI</name>
<dbReference type="EC" id="3.1.26.5" evidence="1"/>
<organism evidence="1 2">
    <name type="scientific">Vermiconidia calcicola</name>
    <dbReference type="NCBI Taxonomy" id="1690605"/>
    <lineage>
        <taxon>Eukaryota</taxon>
        <taxon>Fungi</taxon>
        <taxon>Dikarya</taxon>
        <taxon>Ascomycota</taxon>
        <taxon>Pezizomycotina</taxon>
        <taxon>Dothideomycetes</taxon>
        <taxon>Dothideomycetidae</taxon>
        <taxon>Mycosphaerellales</taxon>
        <taxon>Extremaceae</taxon>
        <taxon>Vermiconidia</taxon>
    </lineage>
</organism>
<comment type="caution">
    <text evidence="1">The sequence shown here is derived from an EMBL/GenBank/DDBJ whole genome shotgun (WGS) entry which is preliminary data.</text>
</comment>
<evidence type="ECO:0000313" key="2">
    <source>
        <dbReference type="Proteomes" id="UP001281147"/>
    </source>
</evidence>
<keyword evidence="1" id="KW-0378">Hydrolase</keyword>
<proteinExistence type="predicted"/>
<keyword evidence="2" id="KW-1185">Reference proteome</keyword>
<protein>
    <submittedName>
        <fullName evidence="1">Ribonucleases P/MRP protein subunit pop1</fullName>
        <ecNumber evidence="1">3.1.26.5</ecNumber>
    </submittedName>
</protein>
<accession>A0ACC3NRH9</accession>
<gene>
    <name evidence="1" type="primary">POP1_1</name>
    <name evidence="1" type="ORF">LTR37_002974</name>
</gene>
<dbReference type="Proteomes" id="UP001281147">
    <property type="component" value="Unassembled WGS sequence"/>
</dbReference>
<dbReference type="EMBL" id="JAUTXU010000016">
    <property type="protein sequence ID" value="KAK3721809.1"/>
    <property type="molecule type" value="Genomic_DNA"/>
</dbReference>
<evidence type="ECO:0000313" key="1">
    <source>
        <dbReference type="EMBL" id="KAK3721809.1"/>
    </source>
</evidence>
<sequence>MAQTNPPNPTAPSLKKRKAPPNTNSNTAQHKKQKVTHHRARQRDARTLSTQSAPSGSLDVDKFVAAREFEIRALEQGMQRSKKALNRRAFQQVPKELRRRTASHDVKRVPKRLRGRAGREMVEDNTPVGKDREKGRKGKGKMRLRVETVKKLRALGARKREEKVEEVGKVTVTDPAATNKGAAQPDTTDRSVVKTRRPRTKTAAALAKPPVPKARFRTRQIHKSWLPTHLFHAKRAHMTPPSAPLWRFAIPLTPTQKSYRPTHRASHDRGAVAWDTSYMATIGLEGQQRSVEGVLKALGVEVGAKGEKWRRGTRVLETFVFERKEPHELIAPVTVVWCVADGTETVDEGKAKRKCWLRVHPSAFFQLWEEVVRLGKVAKPSVSVEDLRFEIGSIEITGPGSTEALLGALWPTRRPDDSTEEAAPSVEKTWTGLAGVTNPSMLPAGALLGFNIQDPRLHHPPRTISLPKSQEDQNKLLELLAAWPVDTTKQPPHLFDRSSRSQGSKLPSQKSINRRKSLAPPGTYPSAQNTDPSIPILLYTTPTITSWTLLAPWKTIQPLWYSIMYYPLSTGLQPRFGGLKEMQQLAFEAKRAWFPGDFPGTKAGWGWEVKERGRRWEEWRRRPRGKRVGFEKVDLGGWRKGEVGVGWACDWERLVCGVEAEDSVVGGAVEAEEQNNEKSDEKAEEKSDKSVDNNGGEQTEKNSDSSVKEKNNEKVDLKNDREIEKKNDKNQKKVESETPPPPKPPKLTHLTSAQALALLKPSSNPISNREGKLTNIRLTLLTRGVPQTCARIYRLPSDSTQPELRTAWLALLPTPKHNKKHALPKPPSQNEAPHTVQQRLARSLIEPPRAGEDNYPTCPGEEDLIGFVTTGNFNLAEGQGTGMGCLLVQKVVEDARKGEEGRLCVVRNAGTAMGRLGRWDFV</sequence>